<protein>
    <recommendedName>
        <fullName evidence="3">SGNH hydrolase-type esterase domain-containing protein</fullName>
    </recommendedName>
</protein>
<proteinExistence type="predicted"/>
<comment type="caution">
    <text evidence="1">The sequence shown here is derived from an EMBL/GenBank/DDBJ whole genome shotgun (WGS) entry which is preliminary data.</text>
</comment>
<dbReference type="Proteomes" id="UP001142489">
    <property type="component" value="Unassembled WGS sequence"/>
</dbReference>
<reference evidence="1" key="1">
    <citation type="journal article" date="2023" name="DNA Res.">
        <title>Chromosome-level genome assembly of Phrynocephalus forsythii using third-generation DNA sequencing and Hi-C analysis.</title>
        <authorList>
            <person name="Qi Y."/>
            <person name="Zhao W."/>
            <person name="Zhao Y."/>
            <person name="Niu C."/>
            <person name="Cao S."/>
            <person name="Zhang Y."/>
        </authorList>
    </citation>
    <scope>NUCLEOTIDE SEQUENCE</scope>
    <source>
        <tissue evidence="1">Muscle</tissue>
    </source>
</reference>
<evidence type="ECO:0008006" key="3">
    <source>
        <dbReference type="Google" id="ProtNLM"/>
    </source>
</evidence>
<feature type="non-terminal residue" evidence="1">
    <location>
        <position position="1"/>
    </location>
</feature>
<dbReference type="OrthoDB" id="9049790at2759"/>
<organism evidence="1 2">
    <name type="scientific">Phrynocephalus forsythii</name>
    <dbReference type="NCBI Taxonomy" id="171643"/>
    <lineage>
        <taxon>Eukaryota</taxon>
        <taxon>Metazoa</taxon>
        <taxon>Chordata</taxon>
        <taxon>Craniata</taxon>
        <taxon>Vertebrata</taxon>
        <taxon>Euteleostomi</taxon>
        <taxon>Lepidosauria</taxon>
        <taxon>Squamata</taxon>
        <taxon>Bifurcata</taxon>
        <taxon>Unidentata</taxon>
        <taxon>Episquamata</taxon>
        <taxon>Toxicofera</taxon>
        <taxon>Iguania</taxon>
        <taxon>Acrodonta</taxon>
        <taxon>Agamidae</taxon>
        <taxon>Agaminae</taxon>
        <taxon>Phrynocephalus</taxon>
    </lineage>
</organism>
<sequence length="155" mass="17464">PCCQAGLRVIVCGHSYVFWATKYAWHSAWIQKLSLGKHSLLDWKGLQGLAWDGFSDLVSQSACEASIDVLLVHLGGNDLARVPDKALILIADLKRFKRQFQDTQVIWPIIIPHLRWHSAKNSNWMEHACKCVNREVDQVMINGLGSVVNHPEISP</sequence>
<accession>A0A9Q1AZV9</accession>
<evidence type="ECO:0000313" key="2">
    <source>
        <dbReference type="Proteomes" id="UP001142489"/>
    </source>
</evidence>
<dbReference type="AlphaFoldDB" id="A0A9Q1AZV9"/>
<evidence type="ECO:0000313" key="1">
    <source>
        <dbReference type="EMBL" id="KAJ7324086.1"/>
    </source>
</evidence>
<gene>
    <name evidence="1" type="ORF">JRQ81_017106</name>
</gene>
<dbReference type="SUPFAM" id="SSF52266">
    <property type="entry name" value="SGNH hydrolase"/>
    <property type="match status" value="1"/>
</dbReference>
<dbReference type="EMBL" id="JAPFRF010000008">
    <property type="protein sequence ID" value="KAJ7324086.1"/>
    <property type="molecule type" value="Genomic_DNA"/>
</dbReference>
<name>A0A9Q1AZV9_9SAUR</name>
<keyword evidence="2" id="KW-1185">Reference proteome</keyword>